<organism evidence="1 2">
    <name type="scientific">Curtobacterium flaccumfaciens pv. flaccumfaciens</name>
    <dbReference type="NCBI Taxonomy" id="138532"/>
    <lineage>
        <taxon>Bacteria</taxon>
        <taxon>Bacillati</taxon>
        <taxon>Actinomycetota</taxon>
        <taxon>Actinomycetes</taxon>
        <taxon>Micrococcales</taxon>
        <taxon>Microbacteriaceae</taxon>
        <taxon>Curtobacterium</taxon>
    </lineage>
</organism>
<name>A0A9Q2W3T3_9MICO</name>
<dbReference type="InterPro" id="IPR023198">
    <property type="entry name" value="PGP-like_dom2"/>
</dbReference>
<dbReference type="Gene3D" id="1.10.150.240">
    <property type="entry name" value="Putative phosphatase, domain 2"/>
    <property type="match status" value="1"/>
</dbReference>
<dbReference type="InterPro" id="IPR023214">
    <property type="entry name" value="HAD_sf"/>
</dbReference>
<dbReference type="GO" id="GO:0005829">
    <property type="term" value="C:cytosol"/>
    <property type="evidence" value="ECO:0007669"/>
    <property type="project" value="TreeGrafter"/>
</dbReference>
<dbReference type="SUPFAM" id="SSF56784">
    <property type="entry name" value="HAD-like"/>
    <property type="match status" value="1"/>
</dbReference>
<dbReference type="PANTHER" id="PTHR43434:SF20">
    <property type="entry name" value="5'-NUCLEOTIDASE"/>
    <property type="match status" value="1"/>
</dbReference>
<gene>
    <name evidence="1" type="ORF">KK103_06575</name>
</gene>
<dbReference type="InterPro" id="IPR041492">
    <property type="entry name" value="HAD_2"/>
</dbReference>
<dbReference type="GO" id="GO:0016787">
    <property type="term" value="F:hydrolase activity"/>
    <property type="evidence" value="ECO:0007669"/>
    <property type="project" value="UniProtKB-KW"/>
</dbReference>
<accession>A0A9Q2W3T3</accession>
<keyword evidence="1" id="KW-0378">Hydrolase</keyword>
<sequence>MTSPFSAILFDLDGTISDSAPGILESLTHTFRTVGVPVPDRDTLMSFVGPPIMDTFRIAMGMDDELADRTLAVYREHYFSHGALDSAMFPDIDVVLRTLHQAGLPISTATSKPETPATYILEHYGLTGDIDIITGASDDEVRSSKADVVEEALRRLEAHGFDTSRPVLIGDRKHDVEGATVHGVPVVFAEWGYGSPDEAEGTIATAATPLDLLPILLPSATPSA</sequence>
<dbReference type="Gene3D" id="3.40.50.1000">
    <property type="entry name" value="HAD superfamily/HAD-like"/>
    <property type="match status" value="1"/>
</dbReference>
<protein>
    <submittedName>
        <fullName evidence="1">HAD hydrolase-like protein</fullName>
    </submittedName>
</protein>
<comment type="caution">
    <text evidence="1">The sequence shown here is derived from an EMBL/GenBank/DDBJ whole genome shotgun (WGS) entry which is preliminary data.</text>
</comment>
<dbReference type="RefSeq" id="WP_042538010.1">
    <property type="nucleotide sequence ID" value="NZ_JAHEWX010000006.1"/>
</dbReference>
<proteinExistence type="predicted"/>
<dbReference type="SFLD" id="SFLDG01129">
    <property type="entry name" value="C1.5:_HAD__Beta-PGM__Phosphata"/>
    <property type="match status" value="1"/>
</dbReference>
<reference evidence="1" key="1">
    <citation type="submission" date="2021-05" db="EMBL/GenBank/DDBJ databases">
        <title>Whole genome sequence of Curtobacterium flaccumfaciens pv. flaccumfaciens strain CFBP 3417.</title>
        <authorList>
            <person name="Osdaghi E."/>
            <person name="Taghouti G."/>
            <person name="Portier P."/>
            <person name="Fazliarab A."/>
            <person name="Taghavi S.M."/>
            <person name="Briand M."/>
            <person name="Le-Saux M."/>
            <person name="Jacques M.-A."/>
        </authorList>
    </citation>
    <scope>NUCLEOTIDE SEQUENCE</scope>
    <source>
        <strain evidence="1">CFBP 3417</strain>
    </source>
</reference>
<dbReference type="GO" id="GO:0004713">
    <property type="term" value="F:protein tyrosine kinase activity"/>
    <property type="evidence" value="ECO:0007669"/>
    <property type="project" value="TreeGrafter"/>
</dbReference>
<dbReference type="EMBL" id="JAHEWX010000006">
    <property type="protein sequence ID" value="MBT1541423.1"/>
    <property type="molecule type" value="Genomic_DNA"/>
</dbReference>
<dbReference type="Pfam" id="PF13419">
    <property type="entry name" value="HAD_2"/>
    <property type="match status" value="1"/>
</dbReference>
<dbReference type="SFLD" id="SFLDS00003">
    <property type="entry name" value="Haloacid_Dehalogenase"/>
    <property type="match status" value="1"/>
</dbReference>
<dbReference type="Proteomes" id="UP000709437">
    <property type="component" value="Unassembled WGS sequence"/>
</dbReference>
<evidence type="ECO:0000313" key="1">
    <source>
        <dbReference type="EMBL" id="MBT1541423.1"/>
    </source>
</evidence>
<evidence type="ECO:0000313" key="2">
    <source>
        <dbReference type="Proteomes" id="UP000709437"/>
    </source>
</evidence>
<dbReference type="InterPro" id="IPR036412">
    <property type="entry name" value="HAD-like_sf"/>
</dbReference>
<dbReference type="PANTHER" id="PTHR43434">
    <property type="entry name" value="PHOSPHOGLYCOLATE PHOSPHATASE"/>
    <property type="match status" value="1"/>
</dbReference>
<dbReference type="AlphaFoldDB" id="A0A9Q2W3T3"/>
<dbReference type="InterPro" id="IPR050155">
    <property type="entry name" value="HAD-like_hydrolase_sf"/>
</dbReference>